<feature type="region of interest" description="Disordered" evidence="1">
    <location>
        <begin position="159"/>
        <end position="183"/>
    </location>
</feature>
<name>A0A023B6R9_GRENI</name>
<protein>
    <submittedName>
        <fullName evidence="3">Transmembrane protein</fullName>
    </submittedName>
</protein>
<evidence type="ECO:0000256" key="2">
    <source>
        <dbReference type="SAM" id="Phobius"/>
    </source>
</evidence>
<dbReference type="AlphaFoldDB" id="A0A023B6R9"/>
<keyword evidence="2 3" id="KW-0812">Transmembrane</keyword>
<feature type="region of interest" description="Disordered" evidence="1">
    <location>
        <begin position="1"/>
        <end position="23"/>
    </location>
</feature>
<dbReference type="EMBL" id="AFNH02000572">
    <property type="protein sequence ID" value="EZG66755.1"/>
    <property type="molecule type" value="Genomic_DNA"/>
</dbReference>
<keyword evidence="2" id="KW-0472">Membrane</keyword>
<sequence length="183" mass="19761">MEVAVTPGPILHDSSQEDETTETPTVKLFRISISKEPTHVMNLVAMTHLVVMTLIAVTGVIATTVIGMMTMDMTDMMTTDMVVVIADNSRALSYPTSHVAGSNRPLLSRACVHGCVPGRSVAVLTVRYIATSAEAFRVPVAVPRFESLVAHRLGTQRPAVRRPAVRRSVQQHGTASRSGITEQ</sequence>
<dbReference type="VEuPathDB" id="CryptoDB:GNI_076360"/>
<comment type="caution">
    <text evidence="3">The sequence shown here is derived from an EMBL/GenBank/DDBJ whole genome shotgun (WGS) entry which is preliminary data.</text>
</comment>
<proteinExistence type="predicted"/>
<feature type="compositionally biased region" description="Polar residues" evidence="1">
    <location>
        <begin position="168"/>
        <end position="183"/>
    </location>
</feature>
<keyword evidence="2" id="KW-1133">Transmembrane helix</keyword>
<reference evidence="3" key="1">
    <citation type="submission" date="2013-12" db="EMBL/GenBank/DDBJ databases">
        <authorList>
            <person name="Omoto C.K."/>
            <person name="Sibley D."/>
            <person name="Venepally P."/>
            <person name="Hadjithomas M."/>
            <person name="Karamycheva S."/>
            <person name="Brunk B."/>
            <person name="Roos D."/>
            <person name="Caler E."/>
            <person name="Lorenzi H."/>
        </authorList>
    </citation>
    <scope>NUCLEOTIDE SEQUENCE</scope>
</reference>
<organism evidence="3 4">
    <name type="scientific">Gregarina niphandrodes</name>
    <name type="common">Septate eugregarine</name>
    <dbReference type="NCBI Taxonomy" id="110365"/>
    <lineage>
        <taxon>Eukaryota</taxon>
        <taxon>Sar</taxon>
        <taxon>Alveolata</taxon>
        <taxon>Apicomplexa</taxon>
        <taxon>Conoidasida</taxon>
        <taxon>Gregarinasina</taxon>
        <taxon>Eugregarinorida</taxon>
        <taxon>Gregarinidae</taxon>
        <taxon>Gregarina</taxon>
    </lineage>
</organism>
<evidence type="ECO:0000313" key="4">
    <source>
        <dbReference type="Proteomes" id="UP000019763"/>
    </source>
</evidence>
<evidence type="ECO:0000256" key="1">
    <source>
        <dbReference type="SAM" id="MobiDB-lite"/>
    </source>
</evidence>
<keyword evidence="4" id="KW-1185">Reference proteome</keyword>
<accession>A0A023B6R9</accession>
<dbReference type="Proteomes" id="UP000019763">
    <property type="component" value="Unassembled WGS sequence"/>
</dbReference>
<gene>
    <name evidence="3" type="ORF">GNI_076360</name>
</gene>
<dbReference type="GeneID" id="22912784"/>
<evidence type="ECO:0000313" key="3">
    <source>
        <dbReference type="EMBL" id="EZG66755.1"/>
    </source>
</evidence>
<feature type="transmembrane region" description="Helical" evidence="2">
    <location>
        <begin position="49"/>
        <end position="71"/>
    </location>
</feature>
<dbReference type="RefSeq" id="XP_011130498.1">
    <property type="nucleotide sequence ID" value="XM_011132196.1"/>
</dbReference>